<dbReference type="EMBL" id="FQ312005">
    <property type="protein sequence ID" value="CBW26511.1"/>
    <property type="molecule type" value="Genomic_DNA"/>
</dbReference>
<proteinExistence type="predicted"/>
<sequence>MTNVLKACFNGRASEDDYGNTILIEINILLLSLHSCEITSSFLLAGENGQ</sequence>
<dbReference type="HOGENOM" id="CLU_3118466_0_0_7"/>
<dbReference type="KEGG" id="bmx:BMS_1671"/>
<name>E1X1C0_HALMS</name>
<reference evidence="2" key="1">
    <citation type="journal article" date="2013" name="ISME J.">
        <title>A small predatory core genome in the divergent marine Bacteriovorax marinus SJ and the terrestrial Bdellovibrio bacteriovorus.</title>
        <authorList>
            <person name="Crossman L.C."/>
            <person name="Chen H."/>
            <person name="Cerdeno-Tarraga A.M."/>
            <person name="Brooks K."/>
            <person name="Quail M.A."/>
            <person name="Pineiro S.A."/>
            <person name="Hobley L."/>
            <person name="Sockett R.E."/>
            <person name="Bentley S.D."/>
            <person name="Parkhill J."/>
            <person name="Williams H.N."/>
            <person name="Stine O.C."/>
        </authorList>
    </citation>
    <scope>NUCLEOTIDE SEQUENCE [LARGE SCALE GENOMIC DNA]</scope>
    <source>
        <strain evidence="2">ATCC BAA-682 / DSM 15412 / SJ</strain>
    </source>
</reference>
<dbReference type="Proteomes" id="UP000008963">
    <property type="component" value="Chromosome"/>
</dbReference>
<gene>
    <name evidence="1" type="ordered locus">BMS_1671</name>
</gene>
<dbReference type="STRING" id="862908.BMS_1671"/>
<organism evidence="1 2">
    <name type="scientific">Halobacteriovorax marinus (strain ATCC BAA-682 / DSM 15412 / SJ)</name>
    <name type="common">Bacteriovorax marinus</name>
    <dbReference type="NCBI Taxonomy" id="862908"/>
    <lineage>
        <taxon>Bacteria</taxon>
        <taxon>Pseudomonadati</taxon>
        <taxon>Bdellovibrionota</taxon>
        <taxon>Bacteriovoracia</taxon>
        <taxon>Bacteriovoracales</taxon>
        <taxon>Halobacteriovoraceae</taxon>
        <taxon>Halobacteriovorax</taxon>
    </lineage>
</organism>
<protein>
    <submittedName>
        <fullName evidence="1">Uncharacterized protein</fullName>
    </submittedName>
</protein>
<accession>E1X1C0</accession>
<evidence type="ECO:0000313" key="2">
    <source>
        <dbReference type="Proteomes" id="UP000008963"/>
    </source>
</evidence>
<evidence type="ECO:0000313" key="1">
    <source>
        <dbReference type="EMBL" id="CBW26511.1"/>
    </source>
</evidence>
<keyword evidence="2" id="KW-1185">Reference proteome</keyword>
<dbReference type="AlphaFoldDB" id="E1X1C0"/>